<evidence type="ECO:0000313" key="2">
    <source>
        <dbReference type="Proteomes" id="UP000216147"/>
    </source>
</evidence>
<dbReference type="Pfam" id="PF13711">
    <property type="entry name" value="DUF4160"/>
    <property type="match status" value="1"/>
</dbReference>
<evidence type="ECO:0000313" key="1">
    <source>
        <dbReference type="EMBL" id="OYX56866.1"/>
    </source>
</evidence>
<dbReference type="Proteomes" id="UP000216147">
    <property type="component" value="Unassembled WGS sequence"/>
</dbReference>
<sequence>MNVHQPIPETPVEEEDFFLMSNLRPKHTGLPMVVWVSNRGNARHDARVKVCRKPGDRIDVNDMAVVSIRPTPTLIEGSLDNASLKLVQDWIRLNEPALISYWNGELDSIDLGLALKKI</sequence>
<dbReference type="AlphaFoldDB" id="A0A258HIZ3"/>
<accession>A0A258HIZ3</accession>
<evidence type="ECO:0008006" key="3">
    <source>
        <dbReference type="Google" id="ProtNLM"/>
    </source>
</evidence>
<name>A0A258HIZ3_9CAUL</name>
<protein>
    <recommendedName>
        <fullName evidence="3">DUF4160 domain-containing protein</fullName>
    </recommendedName>
</protein>
<dbReference type="EMBL" id="NCEQ01000007">
    <property type="protein sequence ID" value="OYX56866.1"/>
    <property type="molecule type" value="Genomic_DNA"/>
</dbReference>
<organism evidence="1 2">
    <name type="scientific">Brevundimonas subvibrioides</name>
    <dbReference type="NCBI Taxonomy" id="74313"/>
    <lineage>
        <taxon>Bacteria</taxon>
        <taxon>Pseudomonadati</taxon>
        <taxon>Pseudomonadota</taxon>
        <taxon>Alphaproteobacteria</taxon>
        <taxon>Caulobacterales</taxon>
        <taxon>Caulobacteraceae</taxon>
        <taxon>Brevundimonas</taxon>
    </lineage>
</organism>
<reference evidence="1 2" key="1">
    <citation type="submission" date="2017-03" db="EMBL/GenBank/DDBJ databases">
        <title>Lifting the veil on microbial sulfur biogeochemistry in mining wastewaters.</title>
        <authorList>
            <person name="Kantor R.S."/>
            <person name="Colenbrander Nelson T."/>
            <person name="Marshall S."/>
            <person name="Bennett D."/>
            <person name="Apte S."/>
            <person name="Camacho D."/>
            <person name="Thomas B.C."/>
            <person name="Warren L.A."/>
            <person name="Banfield J.F."/>
        </authorList>
    </citation>
    <scope>NUCLEOTIDE SEQUENCE [LARGE SCALE GENOMIC DNA]</scope>
    <source>
        <strain evidence="1">32-68-21</strain>
    </source>
</reference>
<proteinExistence type="predicted"/>
<dbReference type="InterPro" id="IPR025427">
    <property type="entry name" value="DUF4160"/>
</dbReference>
<comment type="caution">
    <text evidence="1">The sequence shown here is derived from an EMBL/GenBank/DDBJ whole genome shotgun (WGS) entry which is preliminary data.</text>
</comment>
<gene>
    <name evidence="1" type="ORF">B7Y86_08915</name>
</gene>